<dbReference type="InterPro" id="IPR025996">
    <property type="entry name" value="MT1864/Rv1816-like_C"/>
</dbReference>
<gene>
    <name evidence="6" type="ORF">GCM10022402_39370</name>
</gene>
<dbReference type="EMBL" id="BAABDD010000024">
    <property type="protein sequence ID" value="GAA3757166.1"/>
    <property type="molecule type" value="Genomic_DNA"/>
</dbReference>
<dbReference type="PANTHER" id="PTHR30055:SF243">
    <property type="entry name" value="HTH-TYPE TRANSCRIPTIONAL REGULATOR RV1816"/>
    <property type="match status" value="1"/>
</dbReference>
<dbReference type="InterPro" id="IPR050109">
    <property type="entry name" value="HTH-type_TetR-like_transc_reg"/>
</dbReference>
<name>A0ABP7G607_9ACTN</name>
<evidence type="ECO:0000256" key="3">
    <source>
        <dbReference type="ARBA" id="ARBA00023163"/>
    </source>
</evidence>
<feature type="DNA-binding region" description="H-T-H motif" evidence="4">
    <location>
        <begin position="33"/>
        <end position="52"/>
    </location>
</feature>
<dbReference type="Pfam" id="PF00440">
    <property type="entry name" value="TetR_N"/>
    <property type="match status" value="1"/>
</dbReference>
<reference evidence="7" key="1">
    <citation type="journal article" date="2019" name="Int. J. Syst. Evol. Microbiol.">
        <title>The Global Catalogue of Microorganisms (GCM) 10K type strain sequencing project: providing services to taxonomists for standard genome sequencing and annotation.</title>
        <authorList>
            <consortium name="The Broad Institute Genomics Platform"/>
            <consortium name="The Broad Institute Genome Sequencing Center for Infectious Disease"/>
            <person name="Wu L."/>
            <person name="Ma J."/>
        </authorList>
    </citation>
    <scope>NUCLEOTIDE SEQUENCE [LARGE SCALE GENOMIC DNA]</scope>
    <source>
        <strain evidence="7">JCM 17137</strain>
    </source>
</reference>
<evidence type="ECO:0000313" key="7">
    <source>
        <dbReference type="Proteomes" id="UP001500908"/>
    </source>
</evidence>
<keyword evidence="1" id="KW-0805">Transcription regulation</keyword>
<evidence type="ECO:0000259" key="5">
    <source>
        <dbReference type="PROSITE" id="PS50977"/>
    </source>
</evidence>
<dbReference type="InterPro" id="IPR036271">
    <property type="entry name" value="Tet_transcr_reg_TetR-rel_C_sf"/>
</dbReference>
<keyword evidence="2 4" id="KW-0238">DNA-binding</keyword>
<protein>
    <submittedName>
        <fullName evidence="6">TetR/AcrR family transcriptional regulator</fullName>
    </submittedName>
</protein>
<evidence type="ECO:0000256" key="4">
    <source>
        <dbReference type="PROSITE-ProRule" id="PRU00335"/>
    </source>
</evidence>
<dbReference type="Pfam" id="PF13305">
    <property type="entry name" value="TetR_C_33"/>
    <property type="match status" value="1"/>
</dbReference>
<sequence>MPGIRDRVRAEFVAEITEVARRHLAERGAAGLSVRAITRELGMAPSAVYRYFPNRDALLTALIIAAYEGVGDAAGEAESAIDRDDLAGRWTAVFRAVRAWALEHPHEYALIYGSPVPGYAAPRDTTEPATRVVVLLARIAFDAQQGPGLTPANLPPTPEELRADVETRIADMLAEAPPDRAEILTGIPPETAIGVIEAWTTLFGTVSFELFGHYNKVIDAREAHLDHLARSTAHGVGIPGT</sequence>
<dbReference type="InterPro" id="IPR001647">
    <property type="entry name" value="HTH_TetR"/>
</dbReference>
<evidence type="ECO:0000256" key="1">
    <source>
        <dbReference type="ARBA" id="ARBA00023015"/>
    </source>
</evidence>
<dbReference type="Gene3D" id="1.10.357.10">
    <property type="entry name" value="Tetracycline Repressor, domain 2"/>
    <property type="match status" value="1"/>
</dbReference>
<feature type="domain" description="HTH tetR-type" evidence="5">
    <location>
        <begin position="10"/>
        <end position="70"/>
    </location>
</feature>
<evidence type="ECO:0000313" key="6">
    <source>
        <dbReference type="EMBL" id="GAA3757166.1"/>
    </source>
</evidence>
<dbReference type="PANTHER" id="PTHR30055">
    <property type="entry name" value="HTH-TYPE TRANSCRIPTIONAL REGULATOR RUTR"/>
    <property type="match status" value="1"/>
</dbReference>
<dbReference type="RefSeq" id="WP_344974505.1">
    <property type="nucleotide sequence ID" value="NZ_BAABDD010000024.1"/>
</dbReference>
<accession>A0ABP7G607</accession>
<dbReference type="PROSITE" id="PS50977">
    <property type="entry name" value="HTH_TETR_2"/>
    <property type="match status" value="1"/>
</dbReference>
<evidence type="ECO:0000256" key="2">
    <source>
        <dbReference type="ARBA" id="ARBA00023125"/>
    </source>
</evidence>
<keyword evidence="3" id="KW-0804">Transcription</keyword>
<dbReference type="PRINTS" id="PR00455">
    <property type="entry name" value="HTHTETR"/>
</dbReference>
<dbReference type="SUPFAM" id="SSF46689">
    <property type="entry name" value="Homeodomain-like"/>
    <property type="match status" value="1"/>
</dbReference>
<dbReference type="SUPFAM" id="SSF48498">
    <property type="entry name" value="Tetracyclin repressor-like, C-terminal domain"/>
    <property type="match status" value="1"/>
</dbReference>
<organism evidence="6 7">
    <name type="scientific">Salinactinospora qingdaonensis</name>
    <dbReference type="NCBI Taxonomy" id="702744"/>
    <lineage>
        <taxon>Bacteria</taxon>
        <taxon>Bacillati</taxon>
        <taxon>Actinomycetota</taxon>
        <taxon>Actinomycetes</taxon>
        <taxon>Streptosporangiales</taxon>
        <taxon>Nocardiopsidaceae</taxon>
        <taxon>Salinactinospora</taxon>
    </lineage>
</organism>
<proteinExistence type="predicted"/>
<keyword evidence="7" id="KW-1185">Reference proteome</keyword>
<dbReference type="Proteomes" id="UP001500908">
    <property type="component" value="Unassembled WGS sequence"/>
</dbReference>
<dbReference type="InterPro" id="IPR009057">
    <property type="entry name" value="Homeodomain-like_sf"/>
</dbReference>
<comment type="caution">
    <text evidence="6">The sequence shown here is derived from an EMBL/GenBank/DDBJ whole genome shotgun (WGS) entry which is preliminary data.</text>
</comment>